<dbReference type="AlphaFoldDB" id="A0AAD4USL9"/>
<keyword evidence="5" id="KW-1185">Reference proteome</keyword>
<dbReference type="InterPro" id="IPR045344">
    <property type="entry name" value="C-JID"/>
</dbReference>
<name>A0AAD4USL9_PRUDU</name>
<dbReference type="EMBL" id="JAJFAZ020000087">
    <property type="protein sequence ID" value="KAI5311057.1"/>
    <property type="molecule type" value="Genomic_DNA"/>
</dbReference>
<organism evidence="4 5">
    <name type="scientific">Prunus dulcis</name>
    <name type="common">Almond</name>
    <name type="synonym">Amygdalus dulcis</name>
    <dbReference type="NCBI Taxonomy" id="3755"/>
    <lineage>
        <taxon>Eukaryota</taxon>
        <taxon>Viridiplantae</taxon>
        <taxon>Streptophyta</taxon>
        <taxon>Embryophyta</taxon>
        <taxon>Tracheophyta</taxon>
        <taxon>Spermatophyta</taxon>
        <taxon>Magnoliopsida</taxon>
        <taxon>eudicotyledons</taxon>
        <taxon>Gunneridae</taxon>
        <taxon>Pentapetalae</taxon>
        <taxon>rosids</taxon>
        <taxon>fabids</taxon>
        <taxon>Rosales</taxon>
        <taxon>Rosaceae</taxon>
        <taxon>Amygdaloideae</taxon>
        <taxon>Amygdaleae</taxon>
        <taxon>Prunus</taxon>
    </lineage>
</organism>
<accession>A0AAD4USL9</accession>
<gene>
    <name evidence="4" type="ORF">L3X38_045524</name>
</gene>
<evidence type="ECO:0000313" key="5">
    <source>
        <dbReference type="Proteomes" id="UP001054821"/>
    </source>
</evidence>
<sequence>MKRLWRCKRLEQLPDLPSSKYVFVDVNDCTSLKRLSDPSKLSEGANVYDFRFSCFNCFRLVEEEGWINNRIFAMIMRFSAEVPHDRIIWPGSEIPDWFHNQSVGDSIIVEPPLPPQTCSDWVGIALCVVFEDSEHLKRLGYILFQILCPWERNASSSYQLSFEGFYLSKEYLGKKLKTSSIIKKCGARMVYKRDLEEFSRILKIPMPAVYGYDDEAGPIDN</sequence>
<keyword evidence="2" id="KW-0677">Repeat</keyword>
<comment type="caution">
    <text evidence="4">The sequence shown here is derived from an EMBL/GenBank/DDBJ whole genome shotgun (WGS) entry which is preliminary data.</text>
</comment>
<protein>
    <recommendedName>
        <fullName evidence="3">C-JID domain-containing protein</fullName>
    </recommendedName>
</protein>
<evidence type="ECO:0000256" key="2">
    <source>
        <dbReference type="ARBA" id="ARBA00022737"/>
    </source>
</evidence>
<keyword evidence="1" id="KW-0433">Leucine-rich repeat</keyword>
<reference evidence="4 5" key="1">
    <citation type="journal article" date="2022" name="G3 (Bethesda)">
        <title>Whole-genome sequence and methylome profiling of the almond [Prunus dulcis (Mill.) D.A. Webb] cultivar 'Nonpareil'.</title>
        <authorList>
            <person name="D'Amico-Willman K.M."/>
            <person name="Ouma W.Z."/>
            <person name="Meulia T."/>
            <person name="Sideli G.M."/>
            <person name="Gradziel T.M."/>
            <person name="Fresnedo-Ramirez J."/>
        </authorList>
    </citation>
    <scope>NUCLEOTIDE SEQUENCE [LARGE SCALE GENOMIC DNA]</scope>
    <source>
        <strain evidence="4">Clone GOH B32 T37-40</strain>
    </source>
</reference>
<evidence type="ECO:0000259" key="3">
    <source>
        <dbReference type="Pfam" id="PF20160"/>
    </source>
</evidence>
<dbReference type="Pfam" id="PF20160">
    <property type="entry name" value="C-JID"/>
    <property type="match status" value="1"/>
</dbReference>
<evidence type="ECO:0000313" key="4">
    <source>
        <dbReference type="EMBL" id="KAI5311057.1"/>
    </source>
</evidence>
<feature type="domain" description="C-JID" evidence="3">
    <location>
        <begin position="89"/>
        <end position="196"/>
    </location>
</feature>
<dbReference type="Proteomes" id="UP001054821">
    <property type="component" value="Unassembled WGS sequence"/>
</dbReference>
<evidence type="ECO:0000256" key="1">
    <source>
        <dbReference type="ARBA" id="ARBA00022614"/>
    </source>
</evidence>
<proteinExistence type="predicted"/>